<comment type="caution">
    <text evidence="5">Lacks conserved residue(s) required for the propagation of feature annotation.</text>
</comment>
<dbReference type="PROSITE" id="PS00010">
    <property type="entry name" value="ASX_HYDROXYL"/>
    <property type="match status" value="1"/>
</dbReference>
<evidence type="ECO:0000313" key="9">
    <source>
        <dbReference type="Proteomes" id="UP001237642"/>
    </source>
</evidence>
<evidence type="ECO:0000313" key="7">
    <source>
        <dbReference type="EMBL" id="KAK1373826.1"/>
    </source>
</evidence>
<evidence type="ECO:0000256" key="2">
    <source>
        <dbReference type="ARBA" id="ARBA00022729"/>
    </source>
</evidence>
<keyword evidence="3" id="KW-0677">Repeat</keyword>
<sequence>MHWMASLPTNLTKNAHSYCIDGGKSSGGYRCSCNQGYEGNPYLSPGCVDMDECADPDNNDCVKTCINIPGNYNCSCPRGYDGDGRKNGSGCVAKSSKFPLIKFILGMYKISCLK</sequence>
<dbReference type="PROSITE" id="PS50026">
    <property type="entry name" value="EGF_3"/>
    <property type="match status" value="1"/>
</dbReference>
<dbReference type="InterPro" id="IPR001881">
    <property type="entry name" value="EGF-like_Ca-bd_dom"/>
</dbReference>
<dbReference type="CDD" id="cd00054">
    <property type="entry name" value="EGF_CA"/>
    <property type="match status" value="1"/>
</dbReference>
<dbReference type="GO" id="GO:0005509">
    <property type="term" value="F:calcium ion binding"/>
    <property type="evidence" value="ECO:0007669"/>
    <property type="project" value="InterPro"/>
</dbReference>
<evidence type="ECO:0000256" key="4">
    <source>
        <dbReference type="ARBA" id="ARBA00023157"/>
    </source>
</evidence>
<dbReference type="EMBL" id="JAUIZM010000007">
    <property type="protein sequence ID" value="KAK1373826.1"/>
    <property type="molecule type" value="Genomic_DNA"/>
</dbReference>
<reference evidence="7" key="2">
    <citation type="submission" date="2023-05" db="EMBL/GenBank/DDBJ databases">
        <authorList>
            <person name="Schelkunov M.I."/>
        </authorList>
    </citation>
    <scope>NUCLEOTIDE SEQUENCE</scope>
    <source>
        <strain evidence="7">Hsosn_3</strain>
        <tissue evidence="7">Leaf</tissue>
    </source>
</reference>
<accession>A0AAD8HW83</accession>
<dbReference type="Proteomes" id="UP001237642">
    <property type="component" value="Unassembled WGS sequence"/>
</dbReference>
<dbReference type="InterPro" id="IPR009030">
    <property type="entry name" value="Growth_fac_rcpt_cys_sf"/>
</dbReference>
<keyword evidence="2" id="KW-0732">Signal</keyword>
<proteinExistence type="predicted"/>
<keyword evidence="4" id="KW-1015">Disulfide bond</keyword>
<evidence type="ECO:0000256" key="3">
    <source>
        <dbReference type="ARBA" id="ARBA00022737"/>
    </source>
</evidence>
<dbReference type="AlphaFoldDB" id="A0AAD8HW83"/>
<dbReference type="PANTHER" id="PTHR24039">
    <property type="entry name" value="FIBRILLIN-RELATED"/>
    <property type="match status" value="1"/>
</dbReference>
<gene>
    <name evidence="7" type="ORF">POM88_030019</name>
    <name evidence="8" type="ORF">POM88_030056</name>
</gene>
<reference evidence="7" key="1">
    <citation type="submission" date="2023-02" db="EMBL/GenBank/DDBJ databases">
        <title>Genome of toxic invasive species Heracleum sosnowskyi carries increased number of genes despite the absence of recent whole-genome duplications.</title>
        <authorList>
            <person name="Schelkunov M."/>
            <person name="Shtratnikova V."/>
            <person name="Makarenko M."/>
            <person name="Klepikova A."/>
            <person name="Omelchenko D."/>
            <person name="Novikova G."/>
            <person name="Obukhova E."/>
            <person name="Bogdanov V."/>
            <person name="Penin A."/>
            <person name="Logacheva M."/>
        </authorList>
    </citation>
    <scope>NUCLEOTIDE SEQUENCE</scope>
    <source>
        <strain evidence="7">Hsosn_3</strain>
        <tissue evidence="7">Leaf</tissue>
    </source>
</reference>
<protein>
    <recommendedName>
        <fullName evidence="6">EGF-like domain-containing protein</fullName>
    </recommendedName>
</protein>
<dbReference type="Pfam" id="PF07645">
    <property type="entry name" value="EGF_CA"/>
    <property type="match status" value="1"/>
</dbReference>
<dbReference type="InterPro" id="IPR049883">
    <property type="entry name" value="NOTCH1_EGF-like"/>
</dbReference>
<evidence type="ECO:0000256" key="5">
    <source>
        <dbReference type="PROSITE-ProRule" id="PRU00076"/>
    </source>
</evidence>
<evidence type="ECO:0000259" key="6">
    <source>
        <dbReference type="PROSITE" id="PS50026"/>
    </source>
</evidence>
<name>A0AAD8HW83_9APIA</name>
<dbReference type="InterPro" id="IPR000742">
    <property type="entry name" value="EGF"/>
</dbReference>
<keyword evidence="1 5" id="KW-0245">EGF-like domain</keyword>
<comment type="caution">
    <text evidence="7">The sequence shown here is derived from an EMBL/GenBank/DDBJ whole genome shotgun (WGS) entry which is preliminary data.</text>
</comment>
<evidence type="ECO:0000256" key="1">
    <source>
        <dbReference type="ARBA" id="ARBA00022536"/>
    </source>
</evidence>
<dbReference type="SMART" id="SM00181">
    <property type="entry name" value="EGF"/>
    <property type="match status" value="2"/>
</dbReference>
<dbReference type="SUPFAM" id="SSF57184">
    <property type="entry name" value="Growth factor receptor domain"/>
    <property type="match status" value="1"/>
</dbReference>
<dbReference type="PANTHER" id="PTHR24039:SF57">
    <property type="entry name" value="FIBROPELLIN-2"/>
    <property type="match status" value="1"/>
</dbReference>
<evidence type="ECO:0000313" key="8">
    <source>
        <dbReference type="EMBL" id="KAK1373863.1"/>
    </source>
</evidence>
<dbReference type="FunFam" id="2.10.25.10:FF:000038">
    <property type="entry name" value="Fibrillin 2"/>
    <property type="match status" value="1"/>
</dbReference>
<feature type="domain" description="EGF-like" evidence="6">
    <location>
        <begin position="49"/>
        <end position="83"/>
    </location>
</feature>
<dbReference type="InterPro" id="IPR018097">
    <property type="entry name" value="EGF_Ca-bd_CS"/>
</dbReference>
<dbReference type="InterPro" id="IPR000152">
    <property type="entry name" value="EGF-type_Asp/Asn_hydroxyl_site"/>
</dbReference>
<keyword evidence="9" id="KW-1185">Reference proteome</keyword>
<dbReference type="EMBL" id="JAUIZM010000007">
    <property type="protein sequence ID" value="KAK1373863.1"/>
    <property type="molecule type" value="Genomic_DNA"/>
</dbReference>
<dbReference type="Gene3D" id="2.10.25.10">
    <property type="entry name" value="Laminin"/>
    <property type="match status" value="2"/>
</dbReference>
<dbReference type="PROSITE" id="PS01187">
    <property type="entry name" value="EGF_CA"/>
    <property type="match status" value="1"/>
</dbReference>
<organism evidence="7 9">
    <name type="scientific">Heracleum sosnowskyi</name>
    <dbReference type="NCBI Taxonomy" id="360622"/>
    <lineage>
        <taxon>Eukaryota</taxon>
        <taxon>Viridiplantae</taxon>
        <taxon>Streptophyta</taxon>
        <taxon>Embryophyta</taxon>
        <taxon>Tracheophyta</taxon>
        <taxon>Spermatophyta</taxon>
        <taxon>Magnoliopsida</taxon>
        <taxon>eudicotyledons</taxon>
        <taxon>Gunneridae</taxon>
        <taxon>Pentapetalae</taxon>
        <taxon>asterids</taxon>
        <taxon>campanulids</taxon>
        <taxon>Apiales</taxon>
        <taxon>Apiaceae</taxon>
        <taxon>Apioideae</taxon>
        <taxon>apioid superclade</taxon>
        <taxon>Tordylieae</taxon>
        <taxon>Tordyliinae</taxon>
        <taxon>Heracleum</taxon>
    </lineage>
</organism>
<dbReference type="SMART" id="SM00179">
    <property type="entry name" value="EGF_CA"/>
    <property type="match status" value="1"/>
</dbReference>